<keyword evidence="1" id="KW-0175">Coiled coil</keyword>
<evidence type="ECO:0000256" key="1">
    <source>
        <dbReference type="SAM" id="Coils"/>
    </source>
</evidence>
<proteinExistence type="predicted"/>
<organism evidence="2 3">
    <name type="scientific">Bacillus licheniformis</name>
    <dbReference type="NCBI Taxonomy" id="1402"/>
    <lineage>
        <taxon>Bacteria</taxon>
        <taxon>Bacillati</taxon>
        <taxon>Bacillota</taxon>
        <taxon>Bacilli</taxon>
        <taxon>Bacillales</taxon>
        <taxon>Bacillaceae</taxon>
        <taxon>Bacillus</taxon>
    </lineage>
</organism>
<gene>
    <name evidence="2" type="ORF">I6G80_19535</name>
</gene>
<name>A0AB37GIM1_BACLI</name>
<dbReference type="AlphaFoldDB" id="A0AB37GIM1"/>
<feature type="coiled-coil region" evidence="1">
    <location>
        <begin position="35"/>
        <end position="100"/>
    </location>
</feature>
<dbReference type="Proteomes" id="UP000595038">
    <property type="component" value="Chromosome"/>
</dbReference>
<evidence type="ECO:0000313" key="3">
    <source>
        <dbReference type="Proteomes" id="UP000595038"/>
    </source>
</evidence>
<dbReference type="EMBL" id="CP065647">
    <property type="protein sequence ID" value="QPR71991.1"/>
    <property type="molecule type" value="Genomic_DNA"/>
</dbReference>
<dbReference type="RefSeq" id="WP_016885823.1">
    <property type="nucleotide sequence ID" value="NZ_CP023729.1"/>
</dbReference>
<reference evidence="2 3" key="1">
    <citation type="submission" date="2020-12" db="EMBL/GenBank/DDBJ databases">
        <title>FDA dAtabase for Regulatory Grade micrObial Sequences (FDA-ARGOS): Supporting development and validation of Infectious Disease Dx tests.</title>
        <authorList>
            <person name="Nelson B."/>
            <person name="Plummer A."/>
            <person name="Tallon L."/>
            <person name="Sadzewicz L."/>
            <person name="Zhao X."/>
            <person name="Boylan J."/>
            <person name="Ott S."/>
            <person name="Bowen H."/>
            <person name="Vavikolanu K."/>
            <person name="Mehta A."/>
            <person name="Aluvathingal J."/>
            <person name="Nadendla S."/>
            <person name="Myers T."/>
            <person name="Yan Y."/>
            <person name="Sichtig H."/>
        </authorList>
    </citation>
    <scope>NUCLEOTIDE SEQUENCE [LARGE SCALE GENOMIC DNA]</scope>
    <source>
        <strain evidence="2 3">FDAARGOS_923</strain>
    </source>
</reference>
<dbReference type="InterPro" id="IPR009636">
    <property type="entry name" value="SCAF"/>
</dbReference>
<dbReference type="Pfam" id="PF06810">
    <property type="entry name" value="Phage_scaffold"/>
    <property type="match status" value="1"/>
</dbReference>
<evidence type="ECO:0000313" key="2">
    <source>
        <dbReference type="EMBL" id="QPR71991.1"/>
    </source>
</evidence>
<sequence length="218" mass="24867">MSLKELLGEDLYTQVMEKAGEQKIAVVSDGNWIPKEKFDELNNDKKELKNQLNQRDEQLEDLRKRAKDNEELHNKIKEIQDANEKTVADYEAKIQQQQKDFAIERALRDAKARNPKAVKALLDLENVKLDGDKLLGLDEQLKAIQESDKYLFGDENPFDLQGGPNPHVNTGNGFPSNNNPFSQDHFNMTEQGRLIRNEPDKARKLIIQAGDNPANFGL</sequence>
<accession>A0AB37GIM1</accession>
<protein>
    <submittedName>
        <fullName evidence="2">Phage scaffolding protein</fullName>
    </submittedName>
</protein>